<gene>
    <name evidence="9" type="ORF">AMELA_G00057250</name>
</gene>
<comment type="caution">
    <text evidence="9">The sequence shown here is derived from an EMBL/GenBank/DDBJ whole genome shotgun (WGS) entry which is preliminary data.</text>
</comment>
<name>A0A7J6B115_AMEME</name>
<dbReference type="EMBL" id="JAAGNN010000005">
    <property type="protein sequence ID" value="KAF4088655.1"/>
    <property type="molecule type" value="Genomic_DNA"/>
</dbReference>
<evidence type="ECO:0000256" key="1">
    <source>
        <dbReference type="ARBA" id="ARBA00022723"/>
    </source>
</evidence>
<dbReference type="SUPFAM" id="SSF57667">
    <property type="entry name" value="beta-beta-alpha zinc fingers"/>
    <property type="match status" value="2"/>
</dbReference>
<dbReference type="GO" id="GO:0000981">
    <property type="term" value="F:DNA-binding transcription factor activity, RNA polymerase II-specific"/>
    <property type="evidence" value="ECO:0007669"/>
    <property type="project" value="TreeGrafter"/>
</dbReference>
<dbReference type="GO" id="GO:0005667">
    <property type="term" value="C:transcription regulator complex"/>
    <property type="evidence" value="ECO:0007669"/>
    <property type="project" value="TreeGrafter"/>
</dbReference>
<evidence type="ECO:0000256" key="3">
    <source>
        <dbReference type="ARBA" id="ARBA00022771"/>
    </source>
</evidence>
<protein>
    <recommendedName>
        <fullName evidence="8">C2H2-type domain-containing protein</fullName>
    </recommendedName>
</protein>
<evidence type="ECO:0000256" key="5">
    <source>
        <dbReference type="ARBA" id="ARBA00023242"/>
    </source>
</evidence>
<dbReference type="FunFam" id="3.30.160.60:FF:002343">
    <property type="entry name" value="Zinc finger protein 33A"/>
    <property type="match status" value="2"/>
</dbReference>
<dbReference type="AlphaFoldDB" id="A0A7J6B115"/>
<dbReference type="FunFam" id="3.30.160.60:FF:001968">
    <property type="entry name" value="chorion transcription factor Cf2 isoform X3"/>
    <property type="match status" value="1"/>
</dbReference>
<evidence type="ECO:0000313" key="9">
    <source>
        <dbReference type="EMBL" id="KAF4088655.1"/>
    </source>
</evidence>
<keyword evidence="4" id="KW-0862">Zinc</keyword>
<evidence type="ECO:0000256" key="4">
    <source>
        <dbReference type="ARBA" id="ARBA00022833"/>
    </source>
</evidence>
<dbReference type="GO" id="GO:0031519">
    <property type="term" value="C:PcG protein complex"/>
    <property type="evidence" value="ECO:0007669"/>
    <property type="project" value="TreeGrafter"/>
</dbReference>
<dbReference type="PANTHER" id="PTHR14003:SF23">
    <property type="entry name" value="ZINC FINGER PROTEIN 143"/>
    <property type="match status" value="1"/>
</dbReference>
<dbReference type="Pfam" id="PF13465">
    <property type="entry name" value="zf-H2C2_2"/>
    <property type="match status" value="1"/>
</dbReference>
<dbReference type="PANTHER" id="PTHR14003">
    <property type="entry name" value="TRANSCRIPTIONAL REPRESSOR PROTEIN YY"/>
    <property type="match status" value="1"/>
</dbReference>
<keyword evidence="5" id="KW-0539">Nucleus</keyword>
<dbReference type="Pfam" id="PF00096">
    <property type="entry name" value="zf-C2H2"/>
    <property type="match status" value="1"/>
</dbReference>
<sequence>MHQERQKNMMPTRASSSHQTTATILSTMTSQEQMHTELHHCSYCGKSFTHQSSLQTHQRIHTGEKPHQCPQCGKNFSKRKCLQQHQRIHTGEKPFICVQCGAKFTLSCNLKRHERFHKGEKP</sequence>
<evidence type="ECO:0000256" key="6">
    <source>
        <dbReference type="PROSITE-ProRule" id="PRU00042"/>
    </source>
</evidence>
<evidence type="ECO:0000256" key="7">
    <source>
        <dbReference type="SAM" id="MobiDB-lite"/>
    </source>
</evidence>
<dbReference type="PROSITE" id="PS50157">
    <property type="entry name" value="ZINC_FINGER_C2H2_2"/>
    <property type="match status" value="3"/>
</dbReference>
<feature type="region of interest" description="Disordered" evidence="7">
    <location>
        <begin position="1"/>
        <end position="20"/>
    </location>
</feature>
<dbReference type="InterPro" id="IPR036236">
    <property type="entry name" value="Znf_C2H2_sf"/>
</dbReference>
<feature type="non-terminal residue" evidence="9">
    <location>
        <position position="122"/>
    </location>
</feature>
<organism evidence="9 10">
    <name type="scientific">Ameiurus melas</name>
    <name type="common">Black bullhead</name>
    <name type="synonym">Silurus melas</name>
    <dbReference type="NCBI Taxonomy" id="219545"/>
    <lineage>
        <taxon>Eukaryota</taxon>
        <taxon>Metazoa</taxon>
        <taxon>Chordata</taxon>
        <taxon>Craniata</taxon>
        <taxon>Vertebrata</taxon>
        <taxon>Euteleostomi</taxon>
        <taxon>Actinopterygii</taxon>
        <taxon>Neopterygii</taxon>
        <taxon>Teleostei</taxon>
        <taxon>Ostariophysi</taxon>
        <taxon>Siluriformes</taxon>
        <taxon>Ictaluridae</taxon>
        <taxon>Ameiurus</taxon>
    </lineage>
</organism>
<feature type="domain" description="C2H2-type" evidence="8">
    <location>
        <begin position="95"/>
        <end position="122"/>
    </location>
</feature>
<keyword evidence="10" id="KW-1185">Reference proteome</keyword>
<dbReference type="InterPro" id="IPR013087">
    <property type="entry name" value="Znf_C2H2_type"/>
</dbReference>
<dbReference type="Proteomes" id="UP000593565">
    <property type="component" value="Unassembled WGS sequence"/>
</dbReference>
<feature type="domain" description="C2H2-type" evidence="8">
    <location>
        <begin position="67"/>
        <end position="94"/>
    </location>
</feature>
<dbReference type="PROSITE" id="PS00028">
    <property type="entry name" value="ZINC_FINGER_C2H2_1"/>
    <property type="match status" value="3"/>
</dbReference>
<evidence type="ECO:0000259" key="8">
    <source>
        <dbReference type="PROSITE" id="PS50157"/>
    </source>
</evidence>
<dbReference type="GO" id="GO:0008270">
    <property type="term" value="F:zinc ion binding"/>
    <property type="evidence" value="ECO:0007669"/>
    <property type="project" value="UniProtKB-KW"/>
</dbReference>
<keyword evidence="3 6" id="KW-0863">Zinc-finger</keyword>
<dbReference type="GO" id="GO:0000785">
    <property type="term" value="C:chromatin"/>
    <property type="evidence" value="ECO:0007669"/>
    <property type="project" value="TreeGrafter"/>
</dbReference>
<keyword evidence="2" id="KW-0677">Repeat</keyword>
<evidence type="ECO:0000313" key="10">
    <source>
        <dbReference type="Proteomes" id="UP000593565"/>
    </source>
</evidence>
<reference evidence="9 10" key="1">
    <citation type="submission" date="2020-02" db="EMBL/GenBank/DDBJ databases">
        <title>A chromosome-scale genome assembly of the black bullhead catfish (Ameiurus melas).</title>
        <authorList>
            <person name="Wen M."/>
            <person name="Zham M."/>
            <person name="Cabau C."/>
            <person name="Klopp C."/>
            <person name="Donnadieu C."/>
            <person name="Roques C."/>
            <person name="Bouchez O."/>
            <person name="Lampietro C."/>
            <person name="Jouanno E."/>
            <person name="Herpin A."/>
            <person name="Louis A."/>
            <person name="Berthelot C."/>
            <person name="Parey E."/>
            <person name="Roest-Crollius H."/>
            <person name="Braasch I."/>
            <person name="Postlethwait J."/>
            <person name="Robinson-Rechavi M."/>
            <person name="Echchiki A."/>
            <person name="Begum T."/>
            <person name="Montfort J."/>
            <person name="Schartl M."/>
            <person name="Bobe J."/>
            <person name="Guiguen Y."/>
        </authorList>
    </citation>
    <scope>NUCLEOTIDE SEQUENCE [LARGE SCALE GENOMIC DNA]</scope>
    <source>
        <strain evidence="9">M_S1</strain>
        <tissue evidence="9">Blood</tissue>
    </source>
</reference>
<dbReference type="GO" id="GO:0000978">
    <property type="term" value="F:RNA polymerase II cis-regulatory region sequence-specific DNA binding"/>
    <property type="evidence" value="ECO:0007669"/>
    <property type="project" value="TreeGrafter"/>
</dbReference>
<feature type="domain" description="C2H2-type" evidence="8">
    <location>
        <begin position="39"/>
        <end position="66"/>
    </location>
</feature>
<accession>A0A7J6B115</accession>
<dbReference type="SMART" id="SM00355">
    <property type="entry name" value="ZnF_C2H2"/>
    <property type="match status" value="3"/>
</dbReference>
<dbReference type="Gene3D" id="3.30.160.60">
    <property type="entry name" value="Classic Zinc Finger"/>
    <property type="match status" value="3"/>
</dbReference>
<keyword evidence="1" id="KW-0479">Metal-binding</keyword>
<evidence type="ECO:0000256" key="2">
    <source>
        <dbReference type="ARBA" id="ARBA00022737"/>
    </source>
</evidence>
<proteinExistence type="predicted"/>